<evidence type="ECO:0000313" key="5">
    <source>
        <dbReference type="EMBL" id="CAD8584377.1"/>
    </source>
</evidence>
<organism evidence="5">
    <name type="scientific">Micromonas pusilla</name>
    <name type="common">Picoplanktonic green alga</name>
    <name type="synonym">Chromulina pusilla</name>
    <dbReference type="NCBI Taxonomy" id="38833"/>
    <lineage>
        <taxon>Eukaryota</taxon>
        <taxon>Viridiplantae</taxon>
        <taxon>Chlorophyta</taxon>
        <taxon>Mamiellophyceae</taxon>
        <taxon>Mamiellales</taxon>
        <taxon>Mamiellaceae</taxon>
        <taxon>Micromonas</taxon>
    </lineage>
</organism>
<accession>A0A7S0KLF2</accession>
<evidence type="ECO:0000256" key="4">
    <source>
        <dbReference type="SAM" id="MobiDB-lite"/>
    </source>
</evidence>
<dbReference type="EMBL" id="HBEV01005870">
    <property type="protein sequence ID" value="CAD8584377.1"/>
    <property type="molecule type" value="Transcribed_RNA"/>
</dbReference>
<keyword evidence="2" id="KW-0808">Transferase</keyword>
<proteinExistence type="predicted"/>
<feature type="compositionally biased region" description="Low complexity" evidence="4">
    <location>
        <begin position="28"/>
        <end position="47"/>
    </location>
</feature>
<feature type="compositionally biased region" description="Basic and acidic residues" evidence="4">
    <location>
        <begin position="53"/>
        <end position="67"/>
    </location>
</feature>
<dbReference type="AlphaFoldDB" id="A0A7S0KLF2"/>
<keyword evidence="3" id="KW-0949">S-adenosyl-L-methionine</keyword>
<sequence length="282" mass="30163">MASASLGSHARAVRAARATYAPRVASRTVGARVGPRARPRAFPIPAASSGPDGARRCEGEPRGDVDPIGKAGDDDDVKIPDTVPDFSKFGKGAGELGTQAEAVTKGNAAALLERALDPDGGASDLDYLQELIAIQSGGPKNIGFFGTRNMGFLHQELVEILSYALVLTENHIFTSGATGTNAAVIRGALRAERPDLLTVILPQSLEKQPEESRELLEQVENVIERGEKDHLPLGEASRLCNEDIVGRVQQVICFAFHDSNTLLDTCMEAKMSKKIVTLFYLD</sequence>
<reference evidence="5" key="1">
    <citation type="submission" date="2021-01" db="EMBL/GenBank/DDBJ databases">
        <authorList>
            <person name="Corre E."/>
            <person name="Pelletier E."/>
            <person name="Niang G."/>
            <person name="Scheremetjew M."/>
            <person name="Finn R."/>
            <person name="Kale V."/>
            <person name="Holt S."/>
            <person name="Cochrane G."/>
            <person name="Meng A."/>
            <person name="Brown T."/>
            <person name="Cohen L."/>
        </authorList>
    </citation>
    <scope>NUCLEOTIDE SEQUENCE</scope>
    <source>
        <strain evidence="5">CCMP494</strain>
    </source>
</reference>
<keyword evidence="1" id="KW-0489">Methyltransferase</keyword>
<evidence type="ECO:0000256" key="1">
    <source>
        <dbReference type="ARBA" id="ARBA00022603"/>
    </source>
</evidence>
<dbReference type="GO" id="GO:0032259">
    <property type="term" value="P:methylation"/>
    <property type="evidence" value="ECO:0007669"/>
    <property type="project" value="UniProtKB-KW"/>
</dbReference>
<dbReference type="PANTHER" id="PTHR32183">
    <property type="match status" value="1"/>
</dbReference>
<evidence type="ECO:0000256" key="3">
    <source>
        <dbReference type="ARBA" id="ARBA00022691"/>
    </source>
</evidence>
<gene>
    <name evidence="5" type="ORF">MSP1404_LOCUS4491</name>
</gene>
<name>A0A7S0KLF2_MICPS</name>
<protein>
    <submittedName>
        <fullName evidence="5">Uncharacterized protein</fullName>
    </submittedName>
</protein>
<dbReference type="GO" id="GO:0008168">
    <property type="term" value="F:methyltransferase activity"/>
    <property type="evidence" value="ECO:0007669"/>
    <property type="project" value="UniProtKB-KW"/>
</dbReference>
<dbReference type="SUPFAM" id="SSF102405">
    <property type="entry name" value="MCP/YpsA-like"/>
    <property type="match status" value="1"/>
</dbReference>
<evidence type="ECO:0000256" key="2">
    <source>
        <dbReference type="ARBA" id="ARBA00022679"/>
    </source>
</evidence>
<dbReference type="PANTHER" id="PTHR32183:SF6">
    <property type="entry name" value="CYSTEINE SULFINATE DESULFINASE_CYSTEINE DESULFURASE AND RELATED ENZYMES"/>
    <property type="match status" value="1"/>
</dbReference>
<feature type="region of interest" description="Disordered" evidence="4">
    <location>
        <begin position="28"/>
        <end position="77"/>
    </location>
</feature>